<feature type="region of interest" description="Disordered" evidence="1">
    <location>
        <begin position="1"/>
        <end position="84"/>
    </location>
</feature>
<evidence type="ECO:0000313" key="3">
    <source>
        <dbReference type="Proteomes" id="UP000479710"/>
    </source>
</evidence>
<reference evidence="2 3" key="1">
    <citation type="submission" date="2019-11" db="EMBL/GenBank/DDBJ databases">
        <title>Whole genome sequence of Oryza granulata.</title>
        <authorList>
            <person name="Li W."/>
        </authorList>
    </citation>
    <scope>NUCLEOTIDE SEQUENCE [LARGE SCALE GENOMIC DNA]</scope>
    <source>
        <strain evidence="3">cv. Menghai</strain>
        <tissue evidence="2">Leaf</tissue>
    </source>
</reference>
<dbReference type="EMBL" id="SPHZ02000005">
    <property type="protein sequence ID" value="KAF0916941.1"/>
    <property type="molecule type" value="Genomic_DNA"/>
</dbReference>
<evidence type="ECO:0000256" key="1">
    <source>
        <dbReference type="SAM" id="MobiDB-lite"/>
    </source>
</evidence>
<name>A0A6G1DX11_9ORYZ</name>
<proteinExistence type="predicted"/>
<dbReference type="Proteomes" id="UP000479710">
    <property type="component" value="Unassembled WGS sequence"/>
</dbReference>
<feature type="compositionally biased region" description="Low complexity" evidence="1">
    <location>
        <begin position="7"/>
        <end position="16"/>
    </location>
</feature>
<comment type="caution">
    <text evidence="2">The sequence shown here is derived from an EMBL/GenBank/DDBJ whole genome shotgun (WGS) entry which is preliminary data.</text>
</comment>
<evidence type="ECO:0000313" key="2">
    <source>
        <dbReference type="EMBL" id="KAF0916941.1"/>
    </source>
</evidence>
<dbReference type="AlphaFoldDB" id="A0A6G1DX11"/>
<gene>
    <name evidence="2" type="ORF">E2562_015114</name>
</gene>
<accession>A0A6G1DX11</accession>
<sequence>MSPPAAAPSRGRLLPPRAAPPPSSSPQQPAGKFPQGPRRLGSCRLPVEGFRCKRRCGPPSLRPPESSTKAAGQAPPLLQSQPVL</sequence>
<organism evidence="2 3">
    <name type="scientific">Oryza meyeriana var. granulata</name>
    <dbReference type="NCBI Taxonomy" id="110450"/>
    <lineage>
        <taxon>Eukaryota</taxon>
        <taxon>Viridiplantae</taxon>
        <taxon>Streptophyta</taxon>
        <taxon>Embryophyta</taxon>
        <taxon>Tracheophyta</taxon>
        <taxon>Spermatophyta</taxon>
        <taxon>Magnoliopsida</taxon>
        <taxon>Liliopsida</taxon>
        <taxon>Poales</taxon>
        <taxon>Poaceae</taxon>
        <taxon>BOP clade</taxon>
        <taxon>Oryzoideae</taxon>
        <taxon>Oryzeae</taxon>
        <taxon>Oryzinae</taxon>
        <taxon>Oryza</taxon>
        <taxon>Oryza meyeriana</taxon>
    </lineage>
</organism>
<protein>
    <submittedName>
        <fullName evidence="2">Uncharacterized protein</fullName>
    </submittedName>
</protein>
<keyword evidence="3" id="KW-1185">Reference proteome</keyword>